<proteinExistence type="predicted"/>
<organism evidence="1">
    <name type="scientific">Micrurus surinamensis</name>
    <name type="common">Surinam coral snake</name>
    <dbReference type="NCBI Taxonomy" id="129470"/>
    <lineage>
        <taxon>Eukaryota</taxon>
        <taxon>Metazoa</taxon>
        <taxon>Chordata</taxon>
        <taxon>Craniata</taxon>
        <taxon>Vertebrata</taxon>
        <taxon>Euteleostomi</taxon>
        <taxon>Lepidosauria</taxon>
        <taxon>Squamata</taxon>
        <taxon>Bifurcata</taxon>
        <taxon>Unidentata</taxon>
        <taxon>Episquamata</taxon>
        <taxon>Toxicofera</taxon>
        <taxon>Serpentes</taxon>
        <taxon>Colubroidea</taxon>
        <taxon>Elapidae</taxon>
        <taxon>Elapinae</taxon>
        <taxon>Micrurus</taxon>
    </lineage>
</organism>
<dbReference type="AlphaFoldDB" id="A0A2D4P8M7"/>
<protein>
    <submittedName>
        <fullName evidence="1">Uncharacterized protein</fullName>
    </submittedName>
</protein>
<reference evidence="1" key="2">
    <citation type="submission" date="2017-11" db="EMBL/GenBank/DDBJ databases">
        <title>Coralsnake Venomics: Analyses of Venom Gland Transcriptomes and Proteomes of Six Brazilian Taxa.</title>
        <authorList>
            <person name="Aird S.D."/>
            <person name="Jorge da Silva N."/>
            <person name="Qiu L."/>
            <person name="Villar-Briones A."/>
            <person name="Aparecida-Saddi V."/>
            <person name="Campos-Telles M.P."/>
            <person name="Grau M."/>
            <person name="Mikheyev A.S."/>
        </authorList>
    </citation>
    <scope>NUCLEOTIDE SEQUENCE</scope>
    <source>
        <tissue evidence="1">Venom_gland</tissue>
    </source>
</reference>
<dbReference type="EMBL" id="IACN01058198">
    <property type="protein sequence ID" value="LAB54340.1"/>
    <property type="molecule type" value="Transcribed_RNA"/>
</dbReference>
<evidence type="ECO:0000313" key="1">
    <source>
        <dbReference type="EMBL" id="LAB54340.1"/>
    </source>
</evidence>
<sequence length="134" mass="15467">MKWRKYYSCRKIAVGLRGGTVKYVPIRRHLSCNVYRIAMGFLSTCLDSQTFSSPSPHDICSRQWKMVDWQEVGGRLSNSMLPPPTAQETYVQSMACGYATVSHFLKFYFKMSTERGNFELLFWRSSQICTALNP</sequence>
<accession>A0A2D4P8M7</accession>
<reference evidence="1" key="1">
    <citation type="submission" date="2017-07" db="EMBL/GenBank/DDBJ databases">
        <authorList>
            <person name="Mikheyev A."/>
            <person name="Grau M."/>
        </authorList>
    </citation>
    <scope>NUCLEOTIDE SEQUENCE</scope>
    <source>
        <tissue evidence="1">Venom_gland</tissue>
    </source>
</reference>
<name>A0A2D4P8M7_MICSU</name>